<dbReference type="GO" id="GO:0005737">
    <property type="term" value="C:cytoplasm"/>
    <property type="evidence" value="ECO:0007669"/>
    <property type="project" value="UniProtKB-SubCell"/>
</dbReference>
<feature type="active site" description="Proton acceptor" evidence="6">
    <location>
        <position position="54"/>
    </location>
</feature>
<evidence type="ECO:0000256" key="3">
    <source>
        <dbReference type="ARBA" id="ARBA00022857"/>
    </source>
</evidence>
<name>A0A9D1JR55_9FIRM</name>
<comment type="catalytic activity">
    <reaction evidence="5 6">
        <text>NAD(+) + ATP = ADP + NADP(+) + H(+)</text>
        <dbReference type="Rhea" id="RHEA:18629"/>
        <dbReference type="ChEBI" id="CHEBI:15378"/>
        <dbReference type="ChEBI" id="CHEBI:30616"/>
        <dbReference type="ChEBI" id="CHEBI:57540"/>
        <dbReference type="ChEBI" id="CHEBI:58349"/>
        <dbReference type="ChEBI" id="CHEBI:456216"/>
        <dbReference type="EC" id="2.7.1.23"/>
    </reaction>
</comment>
<evidence type="ECO:0000256" key="4">
    <source>
        <dbReference type="ARBA" id="ARBA00023027"/>
    </source>
</evidence>
<keyword evidence="2 6" id="KW-0418">Kinase</keyword>
<sequence length="270" mass="30124">MDNFYIITNQEKDSDYGTTRKIQQYLNRRGRRCLTPFDGPLPKDTQCLIVLGGDGTLIHAALDFVEYNIPILGINLGTLGFLTALEKDEMWEGLDRLMADDYRVEHRMMLVGTVYKGGVKVKEELALNDIIVTRSGFSRLVETKVYINGEMVDTYAGDGVIASTPTGSTGYNLSAGGPVMLPESELMVVTPICPHSLTARSIVVSPDDEICIEVGHRRKTQQEEALVTYDGQTVVELESGDSIRIRRAAQQIHLLKVTSRTFYEILRTKM</sequence>
<dbReference type="Pfam" id="PF01513">
    <property type="entry name" value="NAD_kinase"/>
    <property type="match status" value="1"/>
</dbReference>
<dbReference type="GO" id="GO:0005524">
    <property type="term" value="F:ATP binding"/>
    <property type="evidence" value="ECO:0007669"/>
    <property type="project" value="UniProtKB-KW"/>
</dbReference>
<dbReference type="Gene3D" id="3.40.50.10330">
    <property type="entry name" value="Probable inorganic polyphosphate/atp-NAD kinase, domain 1"/>
    <property type="match status" value="1"/>
</dbReference>
<evidence type="ECO:0000313" key="7">
    <source>
        <dbReference type="EMBL" id="HIS47429.1"/>
    </source>
</evidence>
<dbReference type="EC" id="2.7.1.23" evidence="6"/>
<reference evidence="7" key="2">
    <citation type="journal article" date="2021" name="PeerJ">
        <title>Extensive microbial diversity within the chicken gut microbiome revealed by metagenomics and culture.</title>
        <authorList>
            <person name="Gilroy R."/>
            <person name="Ravi A."/>
            <person name="Getino M."/>
            <person name="Pursley I."/>
            <person name="Horton D.L."/>
            <person name="Alikhan N.F."/>
            <person name="Baker D."/>
            <person name="Gharbi K."/>
            <person name="Hall N."/>
            <person name="Watson M."/>
            <person name="Adriaenssens E.M."/>
            <person name="Foster-Nyarko E."/>
            <person name="Jarju S."/>
            <person name="Secka A."/>
            <person name="Antonio M."/>
            <person name="Oren A."/>
            <person name="Chaudhuri R.R."/>
            <person name="La Ragione R."/>
            <person name="Hildebrand F."/>
            <person name="Pallen M.J."/>
        </authorList>
    </citation>
    <scope>NUCLEOTIDE SEQUENCE</scope>
    <source>
        <strain evidence="7">CHK178-757</strain>
    </source>
</reference>
<feature type="binding site" evidence="6">
    <location>
        <begin position="128"/>
        <end position="129"/>
    </location>
    <ligand>
        <name>NAD(+)</name>
        <dbReference type="ChEBI" id="CHEBI:57540"/>
    </ligand>
</feature>
<evidence type="ECO:0000256" key="2">
    <source>
        <dbReference type="ARBA" id="ARBA00022777"/>
    </source>
</evidence>
<reference evidence="7" key="1">
    <citation type="submission" date="2020-10" db="EMBL/GenBank/DDBJ databases">
        <authorList>
            <person name="Gilroy R."/>
        </authorList>
    </citation>
    <scope>NUCLEOTIDE SEQUENCE</scope>
    <source>
        <strain evidence="7">CHK178-757</strain>
    </source>
</reference>
<evidence type="ECO:0000256" key="6">
    <source>
        <dbReference type="HAMAP-Rule" id="MF_00361"/>
    </source>
</evidence>
<feature type="binding site" evidence="6">
    <location>
        <begin position="54"/>
        <end position="55"/>
    </location>
    <ligand>
        <name>NAD(+)</name>
        <dbReference type="ChEBI" id="CHEBI:57540"/>
    </ligand>
</feature>
<dbReference type="PANTHER" id="PTHR20275">
    <property type="entry name" value="NAD KINASE"/>
    <property type="match status" value="1"/>
</dbReference>
<dbReference type="GO" id="GO:0003951">
    <property type="term" value="F:NAD+ kinase activity"/>
    <property type="evidence" value="ECO:0007669"/>
    <property type="project" value="UniProtKB-UniRule"/>
</dbReference>
<organism evidence="7 8">
    <name type="scientific">Candidatus Scybalocola faecigallinarum</name>
    <dbReference type="NCBI Taxonomy" id="2840941"/>
    <lineage>
        <taxon>Bacteria</taxon>
        <taxon>Bacillati</taxon>
        <taxon>Bacillota</taxon>
        <taxon>Clostridia</taxon>
        <taxon>Lachnospirales</taxon>
        <taxon>Lachnospiraceae</taxon>
        <taxon>Lachnospiraceae incertae sedis</taxon>
        <taxon>Candidatus Scybalocola (ex Gilroy et al. 2021)</taxon>
    </lineage>
</organism>
<feature type="binding site" evidence="6">
    <location>
        <position position="158"/>
    </location>
    <ligand>
        <name>NAD(+)</name>
        <dbReference type="ChEBI" id="CHEBI:57540"/>
    </ligand>
</feature>
<dbReference type="Gene3D" id="2.60.200.30">
    <property type="entry name" value="Probable inorganic polyphosphate/atp-NAD kinase, domain 2"/>
    <property type="match status" value="1"/>
</dbReference>
<keyword evidence="6" id="KW-0067">ATP-binding</keyword>
<dbReference type="EMBL" id="DVIT01000027">
    <property type="protein sequence ID" value="HIS47429.1"/>
    <property type="molecule type" value="Genomic_DNA"/>
</dbReference>
<keyword evidence="1 6" id="KW-0808">Transferase</keyword>
<feature type="binding site" evidence="6">
    <location>
        <position position="59"/>
    </location>
    <ligand>
        <name>NAD(+)</name>
        <dbReference type="ChEBI" id="CHEBI:57540"/>
    </ligand>
</feature>
<protein>
    <recommendedName>
        <fullName evidence="6">NAD kinase</fullName>
        <ecNumber evidence="6">2.7.1.23</ecNumber>
    </recommendedName>
    <alternativeName>
        <fullName evidence="6">ATP-dependent NAD kinase</fullName>
    </alternativeName>
</protein>
<comment type="function">
    <text evidence="6">Involved in the regulation of the intracellular balance of NAD and NADP, and is a key enzyme in the biosynthesis of NADP. Catalyzes specifically the phosphorylation on 2'-hydroxyl of the adenosine moiety of NAD to yield NADP.</text>
</comment>
<dbReference type="InterPro" id="IPR002504">
    <property type="entry name" value="NADK"/>
</dbReference>
<proteinExistence type="inferred from homology"/>
<dbReference type="GO" id="GO:0006741">
    <property type="term" value="P:NADP+ biosynthetic process"/>
    <property type="evidence" value="ECO:0007669"/>
    <property type="project" value="UniProtKB-UniRule"/>
</dbReference>
<dbReference type="GO" id="GO:0051287">
    <property type="term" value="F:NAD binding"/>
    <property type="evidence" value="ECO:0007669"/>
    <property type="project" value="UniProtKB-ARBA"/>
</dbReference>
<gene>
    <name evidence="6" type="primary">nadK</name>
    <name evidence="7" type="ORF">IAB46_07715</name>
</gene>
<keyword evidence="6" id="KW-0963">Cytoplasm</keyword>
<dbReference type="GO" id="GO:0046872">
    <property type="term" value="F:metal ion binding"/>
    <property type="evidence" value="ECO:0007669"/>
    <property type="project" value="UniProtKB-UniRule"/>
</dbReference>
<dbReference type="AlphaFoldDB" id="A0A9D1JR55"/>
<dbReference type="InterPro" id="IPR017437">
    <property type="entry name" value="ATP-NAD_kinase_PpnK-typ_C"/>
</dbReference>
<feature type="binding site" evidence="6">
    <location>
        <position position="139"/>
    </location>
    <ligand>
        <name>NAD(+)</name>
        <dbReference type="ChEBI" id="CHEBI:57540"/>
    </ligand>
</feature>
<comment type="subcellular location">
    <subcellularLocation>
        <location evidence="6">Cytoplasm</location>
    </subcellularLocation>
</comment>
<dbReference type="HAMAP" id="MF_00361">
    <property type="entry name" value="NAD_kinase"/>
    <property type="match status" value="1"/>
</dbReference>
<dbReference type="GO" id="GO:0019674">
    <property type="term" value="P:NAD+ metabolic process"/>
    <property type="evidence" value="ECO:0007669"/>
    <property type="project" value="InterPro"/>
</dbReference>
<feature type="binding site" evidence="6">
    <location>
        <position position="232"/>
    </location>
    <ligand>
        <name>NAD(+)</name>
        <dbReference type="ChEBI" id="CHEBI:57540"/>
    </ligand>
</feature>
<comment type="caution">
    <text evidence="7">The sequence shown here is derived from an EMBL/GenBank/DDBJ whole genome shotgun (WGS) entry which is preliminary data.</text>
</comment>
<evidence type="ECO:0000256" key="1">
    <source>
        <dbReference type="ARBA" id="ARBA00022679"/>
    </source>
</evidence>
<evidence type="ECO:0000256" key="5">
    <source>
        <dbReference type="ARBA" id="ARBA00047925"/>
    </source>
</evidence>
<dbReference type="Pfam" id="PF20143">
    <property type="entry name" value="NAD_kinase_C"/>
    <property type="match status" value="1"/>
</dbReference>
<dbReference type="SUPFAM" id="SSF111331">
    <property type="entry name" value="NAD kinase/diacylglycerol kinase-like"/>
    <property type="match status" value="1"/>
</dbReference>
<dbReference type="PANTHER" id="PTHR20275:SF0">
    <property type="entry name" value="NAD KINASE"/>
    <property type="match status" value="1"/>
</dbReference>
<comment type="cofactor">
    <cofactor evidence="6">
        <name>a divalent metal cation</name>
        <dbReference type="ChEBI" id="CHEBI:60240"/>
    </cofactor>
</comment>
<keyword evidence="3 6" id="KW-0521">NADP</keyword>
<dbReference type="InterPro" id="IPR016064">
    <property type="entry name" value="NAD/diacylglycerol_kinase_sf"/>
</dbReference>
<accession>A0A9D1JR55</accession>
<evidence type="ECO:0000313" key="8">
    <source>
        <dbReference type="Proteomes" id="UP000823927"/>
    </source>
</evidence>
<comment type="caution">
    <text evidence="6">Lacks conserved residue(s) required for the propagation of feature annotation.</text>
</comment>
<keyword evidence="6" id="KW-0547">Nucleotide-binding</keyword>
<feature type="binding site" evidence="6">
    <location>
        <begin position="169"/>
        <end position="174"/>
    </location>
    <ligand>
        <name>NAD(+)</name>
        <dbReference type="ChEBI" id="CHEBI:57540"/>
    </ligand>
</feature>
<dbReference type="Proteomes" id="UP000823927">
    <property type="component" value="Unassembled WGS sequence"/>
</dbReference>
<keyword evidence="4 6" id="KW-0520">NAD</keyword>
<dbReference type="InterPro" id="IPR017438">
    <property type="entry name" value="ATP-NAD_kinase_N"/>
</dbReference>
<comment type="similarity">
    <text evidence="6">Belongs to the NAD kinase family.</text>
</comment>